<reference evidence="3 4" key="1">
    <citation type="submission" date="2018-06" db="EMBL/GenBank/DDBJ databases">
        <title>Comparative analysis of microorganisms from saline springs in Andes Mountain Range, Colombia.</title>
        <authorList>
            <person name="Rubin E."/>
        </authorList>
    </citation>
    <scope>NUCLEOTIDE SEQUENCE [LARGE SCALE GENOMIC DNA]</scope>
    <source>
        <strain evidence="3 4">USBA-857</strain>
    </source>
</reference>
<evidence type="ECO:0000256" key="1">
    <source>
        <dbReference type="SAM" id="Phobius"/>
    </source>
</evidence>
<keyword evidence="2" id="KW-0732">Signal</keyword>
<name>A0A328XVK0_9GAMM</name>
<dbReference type="RefSeq" id="WP_112053174.1">
    <property type="nucleotide sequence ID" value="NZ_QLSX01000001.1"/>
</dbReference>
<gene>
    <name evidence="3" type="ORF">BCL93_101116</name>
</gene>
<dbReference type="Pfam" id="PF04955">
    <property type="entry name" value="HupE_UreJ"/>
    <property type="match status" value="1"/>
</dbReference>
<keyword evidence="1" id="KW-0472">Membrane</keyword>
<accession>A0A328XVK0</accession>
<dbReference type="EMBL" id="QLSX01000001">
    <property type="protein sequence ID" value="RAR64297.1"/>
    <property type="molecule type" value="Genomic_DNA"/>
</dbReference>
<feature type="transmembrane region" description="Helical" evidence="1">
    <location>
        <begin position="40"/>
        <end position="59"/>
    </location>
</feature>
<feature type="transmembrane region" description="Helical" evidence="1">
    <location>
        <begin position="175"/>
        <end position="195"/>
    </location>
</feature>
<dbReference type="InterPro" id="IPR007038">
    <property type="entry name" value="HupE_UreJ"/>
</dbReference>
<keyword evidence="1" id="KW-0812">Transmembrane</keyword>
<organism evidence="3 4">
    <name type="scientific">Onishia taeanensis</name>
    <dbReference type="NCBI Taxonomy" id="284577"/>
    <lineage>
        <taxon>Bacteria</taxon>
        <taxon>Pseudomonadati</taxon>
        <taxon>Pseudomonadota</taxon>
        <taxon>Gammaproteobacteria</taxon>
        <taxon>Oceanospirillales</taxon>
        <taxon>Halomonadaceae</taxon>
        <taxon>Onishia</taxon>
    </lineage>
</organism>
<evidence type="ECO:0000313" key="3">
    <source>
        <dbReference type="EMBL" id="RAR64297.1"/>
    </source>
</evidence>
<feature type="transmembrane region" description="Helical" evidence="1">
    <location>
        <begin position="71"/>
        <end position="90"/>
    </location>
</feature>
<evidence type="ECO:0000256" key="2">
    <source>
        <dbReference type="SAM" id="SignalP"/>
    </source>
</evidence>
<dbReference type="PIRSF" id="PIRSF016919">
    <property type="entry name" value="HupE_UreJ"/>
    <property type="match status" value="1"/>
</dbReference>
<comment type="caution">
    <text evidence="3">The sequence shown here is derived from an EMBL/GenBank/DDBJ whole genome shotgun (WGS) entry which is preliminary data.</text>
</comment>
<dbReference type="Proteomes" id="UP000249700">
    <property type="component" value="Unassembled WGS sequence"/>
</dbReference>
<dbReference type="OrthoDB" id="9808192at2"/>
<feature type="chain" id="PRO_5016461392" evidence="2">
    <location>
        <begin position="26"/>
        <end position="196"/>
    </location>
</feature>
<feature type="signal peptide" evidence="2">
    <location>
        <begin position="1"/>
        <end position="25"/>
    </location>
</feature>
<dbReference type="AlphaFoldDB" id="A0A328XVK0"/>
<evidence type="ECO:0000313" key="4">
    <source>
        <dbReference type="Proteomes" id="UP000249700"/>
    </source>
</evidence>
<feature type="transmembrane region" description="Helical" evidence="1">
    <location>
        <begin position="102"/>
        <end position="130"/>
    </location>
</feature>
<proteinExistence type="predicted"/>
<keyword evidence="1" id="KW-1133">Transmembrane helix</keyword>
<protein>
    <submittedName>
        <fullName evidence="3">Urease accessory protein</fullName>
    </submittedName>
</protein>
<feature type="transmembrane region" description="Helical" evidence="1">
    <location>
        <begin position="142"/>
        <end position="163"/>
    </location>
</feature>
<sequence>MTRVSRLTALALAPLALIAAGAASAHVGHEASTGGMLTGFLHPLTGLDHLLALSAIGLWSARQARPLGRAVPGLAALGMLLGAGLAWGGLSLPGVETGISLSVLLAGVLLAGLVRMPAGISAVLVVAFLVCHGQAHATEMPVGASLMAYLAGFLLATLGIGQLGRSVGQALLHRVPHLDRVVGGLVALAGGVLVIG</sequence>